<dbReference type="EMBL" id="LROR01000032">
    <property type="protein sequence ID" value="OBR96664.1"/>
    <property type="molecule type" value="Genomic_DNA"/>
</dbReference>
<evidence type="ECO:0000313" key="2">
    <source>
        <dbReference type="EMBL" id="OBR96664.1"/>
    </source>
</evidence>
<dbReference type="Proteomes" id="UP000093694">
    <property type="component" value="Unassembled WGS sequence"/>
</dbReference>
<comment type="caution">
    <text evidence="1">The sequence shown here is derived from an EMBL/GenBank/DDBJ whole genome shotgun (WGS) entry which is preliminary data.</text>
</comment>
<name>A0A162LC93_9CLOT</name>
<proteinExistence type="predicted"/>
<accession>A0A162LC93</accession>
<dbReference type="PATRIC" id="fig|1705578.3.peg.3667"/>
<gene>
    <name evidence="2" type="ORF">CLCOS_08260</name>
    <name evidence="1" type="ORF">WX73_03672</name>
</gene>
<keyword evidence="4" id="KW-1185">Reference proteome</keyword>
<dbReference type="RefSeq" id="WP_063600490.1">
    <property type="nucleotide sequence ID" value="NZ_LITQ01000008.1"/>
</dbReference>
<organism evidence="1 3">
    <name type="scientific">Clostridium coskatii</name>
    <dbReference type="NCBI Taxonomy" id="1705578"/>
    <lineage>
        <taxon>Bacteria</taxon>
        <taxon>Bacillati</taxon>
        <taxon>Bacillota</taxon>
        <taxon>Clostridia</taxon>
        <taxon>Eubacteriales</taxon>
        <taxon>Clostridiaceae</taxon>
        <taxon>Clostridium</taxon>
    </lineage>
</organism>
<reference evidence="1 3" key="1">
    <citation type="journal article" date="2015" name="Biotechnol. Bioeng.">
        <title>Genome sequence and phenotypic characterization of Caulobacter segnis.</title>
        <authorList>
            <person name="Patel S."/>
            <person name="Fletcher B."/>
            <person name="Scott D.C."/>
            <person name="Ely B."/>
        </authorList>
    </citation>
    <scope>NUCLEOTIDE SEQUENCE [LARGE SCALE GENOMIC DNA]</scope>
    <source>
        <strain evidence="1 3">PS02</strain>
    </source>
</reference>
<sequence length="65" mass="7563">MSKEINKEELMQKLIKTFNDLIDYAMYMKMVTKFDGGIRDNLLLDSCEIIAKIKESGLFEKEGIK</sequence>
<dbReference type="Proteomes" id="UP000077384">
    <property type="component" value="Unassembled WGS sequence"/>
</dbReference>
<dbReference type="EMBL" id="LITQ01000008">
    <property type="protein sequence ID" value="OAA94102.1"/>
    <property type="molecule type" value="Genomic_DNA"/>
</dbReference>
<protein>
    <submittedName>
        <fullName evidence="1">Uncharacterized protein</fullName>
    </submittedName>
</protein>
<evidence type="ECO:0000313" key="4">
    <source>
        <dbReference type="Proteomes" id="UP000093694"/>
    </source>
</evidence>
<evidence type="ECO:0000313" key="3">
    <source>
        <dbReference type="Proteomes" id="UP000077384"/>
    </source>
</evidence>
<evidence type="ECO:0000313" key="1">
    <source>
        <dbReference type="EMBL" id="OAA94102.1"/>
    </source>
</evidence>
<dbReference type="AlphaFoldDB" id="A0A162LC93"/>
<reference evidence="2 4" key="2">
    <citation type="journal article" date="2016" name="Front. Microbiol.">
        <title>Industrial Acetogenic Biocatalysts: A Comparative Metabolic and Genomic Analysis.</title>
        <authorList>
            <person name="Bengelsdorf F."/>
            <person name="Poehlein A."/>
            <person name="Sonja S."/>
            <person name="Erz C."/>
            <person name="Hummel T."/>
            <person name="Hoffmeister S."/>
            <person name="Daniel R."/>
            <person name="Durre P."/>
        </authorList>
    </citation>
    <scope>NUCLEOTIDE SEQUENCE [LARGE SCALE GENOMIC DNA]</scope>
    <source>
        <strain evidence="2 4">PTA-10522</strain>
    </source>
</reference>